<dbReference type="GO" id="GO:0005085">
    <property type="term" value="F:guanyl-nucleotide exchange factor activity"/>
    <property type="evidence" value="ECO:0007669"/>
    <property type="project" value="EnsemblFungi"/>
</dbReference>
<keyword evidence="5" id="KW-0653">Protein transport</keyword>
<dbReference type="GO" id="GO:0016020">
    <property type="term" value="C:membrane"/>
    <property type="evidence" value="ECO:0007669"/>
    <property type="project" value="UniProtKB-SubCell"/>
</dbReference>
<dbReference type="InterPro" id="IPR016024">
    <property type="entry name" value="ARM-type_fold"/>
</dbReference>
<evidence type="ECO:0000256" key="2">
    <source>
        <dbReference type="ARBA" id="ARBA00004496"/>
    </source>
</evidence>
<dbReference type="OrthoDB" id="18431at2759"/>
<gene>
    <name evidence="9" type="ORF">HGUI_03840</name>
</gene>
<evidence type="ECO:0000313" key="9">
    <source>
        <dbReference type="EMBL" id="SGZ41639.1"/>
    </source>
</evidence>
<evidence type="ECO:0000256" key="5">
    <source>
        <dbReference type="ARBA" id="ARBA00022927"/>
    </source>
</evidence>
<evidence type="ECO:0000313" key="10">
    <source>
        <dbReference type="Proteomes" id="UP000183365"/>
    </source>
</evidence>
<feature type="region of interest" description="Disordered" evidence="7">
    <location>
        <begin position="762"/>
        <end position="789"/>
    </location>
</feature>
<dbReference type="InterPro" id="IPR015403">
    <property type="entry name" value="Mon2/Sec7/BIG1-like_HDS"/>
</dbReference>
<dbReference type="PANTHER" id="PTHR10663:SF375">
    <property type="entry name" value="LD29171P"/>
    <property type="match status" value="1"/>
</dbReference>
<dbReference type="Pfam" id="PF09324">
    <property type="entry name" value="Sec7-like_HDS"/>
    <property type="match status" value="1"/>
</dbReference>
<evidence type="ECO:0000256" key="1">
    <source>
        <dbReference type="ARBA" id="ARBA00004370"/>
    </source>
</evidence>
<keyword evidence="3" id="KW-0813">Transport</keyword>
<feature type="domain" description="SEC7" evidence="8">
    <location>
        <begin position="797"/>
        <end position="985"/>
    </location>
</feature>
<dbReference type="Pfam" id="PF16213">
    <property type="entry name" value="DCB"/>
    <property type="match status" value="1"/>
</dbReference>
<dbReference type="PROSITE" id="PS50190">
    <property type="entry name" value="SEC7"/>
    <property type="match status" value="1"/>
</dbReference>
<accession>A0A1L0D3A9</accession>
<dbReference type="EMBL" id="FQNF01000125">
    <property type="protein sequence ID" value="SGZ41639.1"/>
    <property type="molecule type" value="Genomic_DNA"/>
</dbReference>
<feature type="compositionally biased region" description="Basic and acidic residues" evidence="7">
    <location>
        <begin position="10"/>
        <end position="24"/>
    </location>
</feature>
<dbReference type="GO" id="GO:0005802">
    <property type="term" value="C:trans-Golgi network"/>
    <property type="evidence" value="ECO:0007669"/>
    <property type="project" value="EnsemblFungi"/>
</dbReference>
<dbReference type="Proteomes" id="UP000183365">
    <property type="component" value="Unassembled WGS sequence"/>
</dbReference>
<dbReference type="GO" id="GO:0006891">
    <property type="term" value="P:intra-Golgi vesicle-mediated transport"/>
    <property type="evidence" value="ECO:0007669"/>
    <property type="project" value="EnsemblFungi"/>
</dbReference>
<dbReference type="GO" id="GO:0006888">
    <property type="term" value="P:endoplasmic reticulum to Golgi vesicle-mediated transport"/>
    <property type="evidence" value="ECO:0007669"/>
    <property type="project" value="EnsemblFungi"/>
</dbReference>
<feature type="compositionally biased region" description="Low complexity" evidence="7">
    <location>
        <begin position="773"/>
        <end position="787"/>
    </location>
</feature>
<dbReference type="SMART" id="SM00222">
    <property type="entry name" value="Sec7"/>
    <property type="match status" value="1"/>
</dbReference>
<dbReference type="InterPro" id="IPR046455">
    <property type="entry name" value="Sec7/BIG1-like_C"/>
</dbReference>
<dbReference type="GO" id="GO:0005798">
    <property type="term" value="C:Golgi-associated vesicle"/>
    <property type="evidence" value="ECO:0007669"/>
    <property type="project" value="EnsemblFungi"/>
</dbReference>
<dbReference type="Pfam" id="PF20252">
    <property type="entry name" value="BIG2_C"/>
    <property type="match status" value="1"/>
</dbReference>
<dbReference type="CDD" id="cd00171">
    <property type="entry name" value="Sec7"/>
    <property type="match status" value="1"/>
</dbReference>
<feature type="region of interest" description="Disordered" evidence="7">
    <location>
        <begin position="677"/>
        <end position="699"/>
    </location>
</feature>
<keyword evidence="6" id="KW-0472">Membrane</keyword>
<dbReference type="GO" id="GO:0140455">
    <property type="term" value="P:cytoplasm protein quality control"/>
    <property type="evidence" value="ECO:0007669"/>
    <property type="project" value="EnsemblFungi"/>
</dbReference>
<dbReference type="Gene3D" id="1.10.220.20">
    <property type="match status" value="1"/>
</dbReference>
<dbReference type="GO" id="GO:0005829">
    <property type="term" value="C:cytosol"/>
    <property type="evidence" value="ECO:0007669"/>
    <property type="project" value="EnsemblFungi"/>
</dbReference>
<dbReference type="Gene3D" id="1.10.1000.11">
    <property type="entry name" value="Arf Nucleotide-binding Site Opener,domain 2"/>
    <property type="match status" value="1"/>
</dbReference>
<keyword evidence="10" id="KW-1185">Reference proteome</keyword>
<dbReference type="InterPro" id="IPR035999">
    <property type="entry name" value="Sec7_dom_sf"/>
</dbReference>
<dbReference type="Pfam" id="PF12783">
    <property type="entry name" value="Sec7-like_HUS"/>
    <property type="match status" value="1"/>
</dbReference>
<proteinExistence type="predicted"/>
<feature type="compositionally biased region" description="Acidic residues" evidence="7">
    <location>
        <begin position="78"/>
        <end position="98"/>
    </location>
</feature>
<evidence type="ECO:0000256" key="3">
    <source>
        <dbReference type="ARBA" id="ARBA00022448"/>
    </source>
</evidence>
<dbReference type="VEuPathDB" id="FungiDB:HGUI_03840"/>
<evidence type="ECO:0000256" key="7">
    <source>
        <dbReference type="SAM" id="MobiDB-lite"/>
    </source>
</evidence>
<comment type="subcellular location">
    <subcellularLocation>
        <location evidence="2">Cytoplasm</location>
    </subcellularLocation>
    <subcellularLocation>
        <location evidence="1">Membrane</location>
    </subcellularLocation>
</comment>
<dbReference type="GO" id="GO:0015031">
    <property type="term" value="P:protein transport"/>
    <property type="evidence" value="ECO:0007669"/>
    <property type="project" value="UniProtKB-KW"/>
</dbReference>
<evidence type="ECO:0000259" key="8">
    <source>
        <dbReference type="PROSITE" id="PS50190"/>
    </source>
</evidence>
<keyword evidence="4" id="KW-0963">Cytoplasm</keyword>
<organism evidence="9 10">
    <name type="scientific">Hanseniaspora guilliermondii</name>
    <dbReference type="NCBI Taxonomy" id="56406"/>
    <lineage>
        <taxon>Eukaryota</taxon>
        <taxon>Fungi</taxon>
        <taxon>Dikarya</taxon>
        <taxon>Ascomycota</taxon>
        <taxon>Saccharomycotina</taxon>
        <taxon>Saccharomycetes</taxon>
        <taxon>Saccharomycodales</taxon>
        <taxon>Saccharomycodaceae</taxon>
        <taxon>Hanseniaspora</taxon>
    </lineage>
</organism>
<evidence type="ECO:0000256" key="6">
    <source>
        <dbReference type="ARBA" id="ARBA00023136"/>
    </source>
</evidence>
<feature type="compositionally biased region" description="Basic and acidic residues" evidence="7">
    <location>
        <begin position="99"/>
        <end position="117"/>
    </location>
</feature>
<sequence length="1986" mass="226195">MPDQLADNTSEQHIENDQPEHSMSNDDISVDSASGDEQYVDASDVNLESEENNDTVIHSPYNDTDSKHSIHEQVLESLNEEEQEEYDNDDAEPLSENEIETHDEDKHDLSEEQHEDPQNPEESQNLQEEKDLDQPEEVFKYEEDATPEEISKSKNIKSTLNFLKKSFEEFQESKEYKNLTSPPKSLNQSLTDAIEDIDRILHLPANTIASINSILIFEALRNCCRCRINTGRIMALDGLSKLFAFQLLDEESMVNPPDALSVNEPVNENSDITPPPKQKLMDAAVDTITDCFEGESTNENVELQIIRCLTSLILMEDTMNICHGQSLLKAIRTIYNIFIFSLNSSTQTVAQATLIQVVEKVFQRVRMFVDSDDKTIDEVEELASANSAASITSNISGSVVQDAPLNLSDMKNLNDEEEANIDSSNIPEEIITEEQLSIKDAFLVFRSMAKISVKNIEDTLDMRSHAVRSKLLSLHMLHSILRDQVPLFLNPKLKLYSNGYKSLLDSIRQYLCLSVSRNAASPIAPVFEITLEILWIMVNNMRIHFKREIPIFFAEIYLPIADLKTSTNYQKKYFLQFLSKICSDPSIIIEFYLNYDCDERFPNLTEIIVDFLSSNTLNKVENVSDGDKRQYIDSLKAAISTYDLSQLPLLSISNLAGGSVSNATSLSQSNPLYMLSSNTNNEGNKSSSSKQKSGGSSYSSKLSLSSPNFPIAYHLKLDSLNCIILILRSLSTWCNINTSIRSNVKNGEESLEIKISRKTSVSSSSLGKEDNDSISNNRSRSGSNLNIPADEDKDIQQFEASKIRKTELSRLLAIFNKKPKKAIPDLITHGFITDDTPESVAKFLLSTEGLDLATVGDFLGEGDDKNIATMHALVDQLNFKDKGFIDALRDFLKNFKLPGESQKIDRFMLKFAERYVEQNPNVFAKPDTAYVLAFSLIMLNTDLHSPQIKKKITLNEFIDLLGGLKKEDELSNEYMTELYNEIKNNEIKLPKDASEESNNSTEAASNSAFNFFNMRDLNRETYMQVSKEITSKTEDVVKNLTNDTKEDTLFHVANSKEHGILVFQNLWMSFLASFTTSFEETDYDTYPINLCLEGLQHGVRISATSRIDMAKNAFVGALIQSTNMSNIAEMKPKNVLAIHKLLEIILQVGNDLTDSWRDVLVAVSQAERLQLIAKGVDGLSVPDVSSSRLKSVNSRRTSKDSVRSAVVDSASVDDSSSFFGLWQTKKTNPIEEAQSKHSKQVLNSEVSKLLSSDDISVKIDMIFSQSSDLNAHSVIDFIKALTEVSQKEIESSQESSQPRMFALQKMVDVCYYNMERIRVEWKPMWEVMGEAFINIASNSNKNLAVVFFAIDSLRQLSMRFLNLDELHGFEFQCDFLKPFKIIIQNSYSNYEIQQMCLECFNQFIVAKGNLLKSGWKPIFESLQYLAVNTIMEKISFTVLNTANLILKSKVLMEHVFKQVRTKTKEQDDNYLQFIFVYRNMCKNSKFPKNALKSLESLKKIRKYIFKDVDVKSGEVDMLEEDEFNNVWYPLMFSYHDIIMSSKDMEVRSMALTEMFECLVGYGSLFTVPIWTKICRLLIFPIFAVLTMHWDFDQFSSHEEVNVWLSTTLIQALRNSIALFTHYFESLVTLLPGFLDLLVSCICQENDTIARIGRSCLQQLIIENINKFSESDWVIIVDHFEKLFELTTASELFESDPLKRGRRQSILGQKSAPTVELDEQKNLNFDEIAKETRETVDFSNNGAEEEARADKMIRKVSQTDAEVAPKEVLRSNSSTIKNDLIRKRLSVKNTIVVKCVLQLMIIELLSELFDNEKFRNNEKINIDEMLRIVGMLEKSYTFSRDFNDDIGLRTRLVEAEVVDKIPNLLKQESSSSAVLVAVLFKLYFQTEDDKKNNVKLMDKLMQYCVDIIQRYVSFDENKMEKNIMTMRPVVIEILQGIYELDDEDFKMNSSCLYNLILQILDKNLSNATLRACVKQFFERIGELYFPK</sequence>
<dbReference type="SUPFAM" id="SSF48425">
    <property type="entry name" value="Sec7 domain"/>
    <property type="match status" value="1"/>
</dbReference>
<dbReference type="PANTHER" id="PTHR10663">
    <property type="entry name" value="GUANYL-NUCLEOTIDE EXCHANGE FACTOR"/>
    <property type="match status" value="1"/>
</dbReference>
<dbReference type="GO" id="GO:0005770">
    <property type="term" value="C:late endosome"/>
    <property type="evidence" value="ECO:0007669"/>
    <property type="project" value="EnsemblFungi"/>
</dbReference>
<dbReference type="FunFam" id="1.10.1000.11:FF:000003">
    <property type="entry name" value="Brefeldin A-inhibited guanine nucleotide-exchange protein 1"/>
    <property type="match status" value="1"/>
</dbReference>
<feature type="compositionally biased region" description="Basic and acidic residues" evidence="7">
    <location>
        <begin position="64"/>
        <end position="74"/>
    </location>
</feature>
<dbReference type="InterPro" id="IPR032691">
    <property type="entry name" value="Mon2/Sec7/BIG1-like_HUS"/>
</dbReference>
<dbReference type="InterPro" id="IPR023394">
    <property type="entry name" value="Sec7_C_sf"/>
</dbReference>
<evidence type="ECO:0000256" key="4">
    <source>
        <dbReference type="ARBA" id="ARBA00022490"/>
    </source>
</evidence>
<dbReference type="GO" id="GO:0032012">
    <property type="term" value="P:regulation of ARF protein signal transduction"/>
    <property type="evidence" value="ECO:0007669"/>
    <property type="project" value="InterPro"/>
</dbReference>
<dbReference type="InterPro" id="IPR032629">
    <property type="entry name" value="DCB_dom"/>
</dbReference>
<dbReference type="GO" id="GO:0000045">
    <property type="term" value="P:autophagosome assembly"/>
    <property type="evidence" value="ECO:0007669"/>
    <property type="project" value="EnsemblFungi"/>
</dbReference>
<dbReference type="Pfam" id="PF01369">
    <property type="entry name" value="Sec7"/>
    <property type="match status" value="1"/>
</dbReference>
<name>A0A1L0D3A9_9ASCO</name>
<dbReference type="SUPFAM" id="SSF48371">
    <property type="entry name" value="ARM repeat"/>
    <property type="match status" value="1"/>
</dbReference>
<reference evidence="10" key="1">
    <citation type="submission" date="2016-11" db="EMBL/GenBank/DDBJ databases">
        <authorList>
            <person name="Guldener U."/>
        </authorList>
    </citation>
    <scope>NUCLEOTIDE SEQUENCE [LARGE SCALE GENOMIC DNA]</scope>
</reference>
<protein>
    <submittedName>
        <fullName evidence="9">Related to Protein transport protein SEC7</fullName>
    </submittedName>
</protein>
<feature type="region of interest" description="Disordered" evidence="7">
    <location>
        <begin position="1"/>
        <end position="134"/>
    </location>
</feature>
<dbReference type="InterPro" id="IPR000904">
    <property type="entry name" value="Sec7_dom"/>
</dbReference>